<evidence type="ECO:0000256" key="6">
    <source>
        <dbReference type="SAM" id="MobiDB-lite"/>
    </source>
</evidence>
<dbReference type="GO" id="GO:0005829">
    <property type="term" value="C:cytosol"/>
    <property type="evidence" value="ECO:0007669"/>
    <property type="project" value="TreeGrafter"/>
</dbReference>
<name>A0A7D4SIN8_9GAMM</name>
<gene>
    <name evidence="7" type="ORF">HQN79_04715</name>
</gene>
<comment type="function">
    <text evidence="1">Plays a role in synthesis, processing and/or stability of 23S rRNA.</text>
</comment>
<evidence type="ECO:0000256" key="3">
    <source>
        <dbReference type="ARBA" id="ARBA00015716"/>
    </source>
</evidence>
<evidence type="ECO:0000313" key="8">
    <source>
        <dbReference type="Proteomes" id="UP000504724"/>
    </source>
</evidence>
<evidence type="ECO:0000256" key="4">
    <source>
        <dbReference type="ARBA" id="ARBA00022517"/>
    </source>
</evidence>
<dbReference type="InterPro" id="IPR003772">
    <property type="entry name" value="YceD"/>
</dbReference>
<evidence type="ECO:0000256" key="5">
    <source>
        <dbReference type="ARBA" id="ARBA00031841"/>
    </source>
</evidence>
<proteinExistence type="inferred from homology"/>
<dbReference type="RefSeq" id="WP_173284570.1">
    <property type="nucleotide sequence ID" value="NZ_CP054020.1"/>
</dbReference>
<dbReference type="Proteomes" id="UP000504724">
    <property type="component" value="Chromosome"/>
</dbReference>
<dbReference type="Pfam" id="PF02620">
    <property type="entry name" value="YceD"/>
    <property type="match status" value="1"/>
</dbReference>
<dbReference type="EMBL" id="CP054020">
    <property type="protein sequence ID" value="QKI88919.1"/>
    <property type="molecule type" value="Genomic_DNA"/>
</dbReference>
<dbReference type="InterPro" id="IPR039255">
    <property type="entry name" value="YceD_bac"/>
</dbReference>
<sequence>MLNKLPDYIDPIYAVKHDKHYVGRVNMSQFTRLAEQVESASQDATVDIRFYYDKALGFPAFELNVEAVLNLQCQRSLNTFDFPVKAHMKGVFTESMALVEDLPKEVEAFELEGDKISLLGLVEEELLLCVPMVPIDESSEMAYQNADDDGQIEDSTNGSEEPKSEKQNPFAVLQGLKK</sequence>
<organism evidence="7 8">
    <name type="scientific">Thiomicrorhabdus xiamenensis</name>
    <dbReference type="NCBI Taxonomy" id="2739063"/>
    <lineage>
        <taxon>Bacteria</taxon>
        <taxon>Pseudomonadati</taxon>
        <taxon>Pseudomonadota</taxon>
        <taxon>Gammaproteobacteria</taxon>
        <taxon>Thiotrichales</taxon>
        <taxon>Piscirickettsiaceae</taxon>
        <taxon>Thiomicrorhabdus</taxon>
    </lineage>
</organism>
<evidence type="ECO:0000256" key="2">
    <source>
        <dbReference type="ARBA" id="ARBA00010740"/>
    </source>
</evidence>
<dbReference type="GO" id="GO:0042254">
    <property type="term" value="P:ribosome biogenesis"/>
    <property type="evidence" value="ECO:0007669"/>
    <property type="project" value="UniProtKB-KW"/>
</dbReference>
<keyword evidence="4" id="KW-0690">Ribosome biogenesis</keyword>
<reference evidence="7 8" key="1">
    <citation type="submission" date="2020-05" db="EMBL/GenBank/DDBJ databases">
        <title>Thiomicrorhabdus sediminis sp.nov. and Thiomicrorhabdus xiamenensis sp.nov., novel sulfur-oxidizing bacteria isolated from coastal sediment.</title>
        <authorList>
            <person name="Liu X."/>
        </authorList>
    </citation>
    <scope>NUCLEOTIDE SEQUENCE [LARGE SCALE GENOMIC DNA]</scope>
    <source>
        <strain evidence="7 8">G2</strain>
    </source>
</reference>
<dbReference type="AlphaFoldDB" id="A0A7D4SIN8"/>
<dbReference type="PANTHER" id="PTHR38099:SF1">
    <property type="entry name" value="LARGE RIBOSOMAL RNA SUBUNIT ACCUMULATION PROTEIN YCED"/>
    <property type="match status" value="1"/>
</dbReference>
<evidence type="ECO:0000256" key="1">
    <source>
        <dbReference type="ARBA" id="ARBA00002868"/>
    </source>
</evidence>
<comment type="similarity">
    <text evidence="2">Belongs to the DUF177 domain family.</text>
</comment>
<feature type="region of interest" description="Disordered" evidence="6">
    <location>
        <begin position="140"/>
        <end position="178"/>
    </location>
</feature>
<evidence type="ECO:0000313" key="7">
    <source>
        <dbReference type="EMBL" id="QKI88919.1"/>
    </source>
</evidence>
<dbReference type="KEGG" id="txa:HQN79_04715"/>
<protein>
    <recommendedName>
        <fullName evidence="3">Large ribosomal RNA subunit accumulation protein YceD</fullName>
    </recommendedName>
    <alternativeName>
        <fullName evidence="5">23S rRNA accumulation protein YceD</fullName>
    </alternativeName>
</protein>
<accession>A0A7D4SIN8</accession>
<keyword evidence="8" id="KW-1185">Reference proteome</keyword>
<dbReference type="PANTHER" id="PTHR38099">
    <property type="entry name" value="LARGE RIBOSOMAL RNA SUBUNIT ACCUMULATION PROTEIN YCED"/>
    <property type="match status" value="1"/>
</dbReference>